<dbReference type="Gene3D" id="1.10.3230.30">
    <property type="entry name" value="Phage gp6-like head-tail connector protein"/>
    <property type="match status" value="1"/>
</dbReference>
<name>A0ABW0T6K7_9HYPH</name>
<dbReference type="EMBL" id="JBHSNB010000001">
    <property type="protein sequence ID" value="MFC5584443.1"/>
    <property type="molecule type" value="Genomic_DNA"/>
</dbReference>
<dbReference type="Proteomes" id="UP001596107">
    <property type="component" value="Unassembled WGS sequence"/>
</dbReference>
<dbReference type="InterPro" id="IPR021146">
    <property type="entry name" value="Phage_gp6-like_head-tail"/>
</dbReference>
<evidence type="ECO:0000313" key="1">
    <source>
        <dbReference type="EMBL" id="MFC5584443.1"/>
    </source>
</evidence>
<proteinExistence type="predicted"/>
<reference evidence="2" key="1">
    <citation type="journal article" date="2019" name="Int. J. Syst. Evol. Microbiol.">
        <title>The Global Catalogue of Microorganisms (GCM) 10K type strain sequencing project: providing services to taxonomists for standard genome sequencing and annotation.</title>
        <authorList>
            <consortium name="The Broad Institute Genomics Platform"/>
            <consortium name="The Broad Institute Genome Sequencing Center for Infectious Disease"/>
            <person name="Wu L."/>
            <person name="Ma J."/>
        </authorList>
    </citation>
    <scope>NUCLEOTIDE SEQUENCE [LARGE SCALE GENOMIC DNA]</scope>
    <source>
        <strain evidence="2">JCM 3366</strain>
    </source>
</reference>
<dbReference type="NCBIfam" id="TIGR01560">
    <property type="entry name" value="put_DNA_pack"/>
    <property type="match status" value="1"/>
</dbReference>
<comment type="caution">
    <text evidence="1">The sequence shown here is derived from an EMBL/GenBank/DDBJ whole genome shotgun (WGS) entry which is preliminary data.</text>
</comment>
<organism evidence="1 2">
    <name type="scientific">Nitratireductor kimnyeongensis</name>
    <dbReference type="NCBI Taxonomy" id="430679"/>
    <lineage>
        <taxon>Bacteria</taxon>
        <taxon>Pseudomonadati</taxon>
        <taxon>Pseudomonadota</taxon>
        <taxon>Alphaproteobacteria</taxon>
        <taxon>Hyphomicrobiales</taxon>
        <taxon>Phyllobacteriaceae</taxon>
        <taxon>Nitratireductor</taxon>
    </lineage>
</organism>
<dbReference type="CDD" id="cd08054">
    <property type="entry name" value="gp6"/>
    <property type="match status" value="1"/>
</dbReference>
<dbReference type="Pfam" id="PF05135">
    <property type="entry name" value="Phage_connect_1"/>
    <property type="match status" value="1"/>
</dbReference>
<keyword evidence="2" id="KW-1185">Reference proteome</keyword>
<dbReference type="InterPro" id="IPR006450">
    <property type="entry name" value="Phage_HK97_gp6-like"/>
</dbReference>
<dbReference type="RefSeq" id="WP_223019764.1">
    <property type="nucleotide sequence ID" value="NZ_CP078143.1"/>
</dbReference>
<gene>
    <name evidence="1" type="ORF">ACFPOD_04915</name>
</gene>
<evidence type="ECO:0000313" key="2">
    <source>
        <dbReference type="Proteomes" id="UP001596107"/>
    </source>
</evidence>
<accession>A0ABW0T6K7</accession>
<protein>
    <submittedName>
        <fullName evidence="1">Head-tail connector protein</fullName>
    </submittedName>
</protein>
<sequence>MPLLDLALVKRHLRIFHDDEDTEVAAYQAAAENIVTEYLDRVVYAEGGAPPSGDDGTAIEVTPAITAAILLVTGDLYEYREADPDSKGDAVLPRSVRALLAPFRVWRTVDPDYTDE</sequence>